<gene>
    <name evidence="1" type="ORF">SVUK_LOCUS33</name>
</gene>
<organism evidence="1 2">
    <name type="scientific">Strongylus vulgaris</name>
    <name type="common">Blood worm</name>
    <dbReference type="NCBI Taxonomy" id="40348"/>
    <lineage>
        <taxon>Eukaryota</taxon>
        <taxon>Metazoa</taxon>
        <taxon>Ecdysozoa</taxon>
        <taxon>Nematoda</taxon>
        <taxon>Chromadorea</taxon>
        <taxon>Rhabditida</taxon>
        <taxon>Rhabditina</taxon>
        <taxon>Rhabditomorpha</taxon>
        <taxon>Strongyloidea</taxon>
        <taxon>Strongylidae</taxon>
        <taxon>Strongylus</taxon>
    </lineage>
</organism>
<evidence type="ECO:0000313" key="2">
    <source>
        <dbReference type="Proteomes" id="UP000270094"/>
    </source>
</evidence>
<reference evidence="1 2" key="1">
    <citation type="submission" date="2018-11" db="EMBL/GenBank/DDBJ databases">
        <authorList>
            <consortium name="Pathogen Informatics"/>
        </authorList>
    </citation>
    <scope>NUCLEOTIDE SEQUENCE [LARGE SCALE GENOMIC DNA]</scope>
</reference>
<evidence type="ECO:0000313" key="1">
    <source>
        <dbReference type="EMBL" id="VDM65035.1"/>
    </source>
</evidence>
<name>A0A3P7K1L0_STRVU</name>
<proteinExistence type="predicted"/>
<protein>
    <submittedName>
        <fullName evidence="1">Uncharacterized protein</fullName>
    </submittedName>
</protein>
<dbReference type="EMBL" id="UYYB01000042">
    <property type="protein sequence ID" value="VDM65035.1"/>
    <property type="molecule type" value="Genomic_DNA"/>
</dbReference>
<keyword evidence="2" id="KW-1185">Reference proteome</keyword>
<dbReference type="OrthoDB" id="5850233at2759"/>
<dbReference type="AlphaFoldDB" id="A0A3P7K1L0"/>
<sequence length="136" mass="16049">MYFRDVTRRLAKRAFDRLEGNEFGLFKRVVDKRAFDRSLSLRIIRTFCFILSQFRLDYADFGLRRKREFDRIARAEFGLTGLRRKRSFDIAFDDYGLGDKRALDRIGGSEFGLIKRSVDHYSGRGMLLAHDCVIHI</sequence>
<dbReference type="Proteomes" id="UP000270094">
    <property type="component" value="Unassembled WGS sequence"/>
</dbReference>
<accession>A0A3P7K1L0</accession>